<dbReference type="Proteomes" id="UP000625316">
    <property type="component" value="Unassembled WGS sequence"/>
</dbReference>
<reference evidence="1" key="1">
    <citation type="submission" date="2020-10" db="EMBL/GenBank/DDBJ databases">
        <authorList>
            <person name="Castelo-Branco R."/>
            <person name="Eusebio N."/>
            <person name="Adriana R."/>
            <person name="Vieira A."/>
            <person name="Brugerolle De Fraissinette N."/>
            <person name="Rezende De Castro R."/>
            <person name="Schneider M.P."/>
            <person name="Vasconcelos V."/>
            <person name="Leao P.N."/>
        </authorList>
    </citation>
    <scope>NUCLEOTIDE SEQUENCE</scope>
    <source>
        <strain evidence="1">LEGE 11480</strain>
    </source>
</reference>
<evidence type="ECO:0000313" key="1">
    <source>
        <dbReference type="EMBL" id="MBE9028589.1"/>
    </source>
</evidence>
<protein>
    <submittedName>
        <fullName evidence="1">Uncharacterized protein</fullName>
    </submittedName>
</protein>
<accession>A0A928VM89</accession>
<dbReference type="EMBL" id="JADEXQ010000005">
    <property type="protein sequence ID" value="MBE9028589.1"/>
    <property type="molecule type" value="Genomic_DNA"/>
</dbReference>
<evidence type="ECO:0000313" key="2">
    <source>
        <dbReference type="Proteomes" id="UP000625316"/>
    </source>
</evidence>
<comment type="caution">
    <text evidence="1">The sequence shown here is derived from an EMBL/GenBank/DDBJ whole genome shotgun (WGS) entry which is preliminary data.</text>
</comment>
<name>A0A928VM89_9CYAN</name>
<sequence length="105" mass="12246">MSSEIEPSQAFLKLSADVLSELDIRYMEANLDQQLALRYQLDRAMLTYSRARLAILKNQVQLTPEDVIKMRELREQLSQTSRFNQIFDLALGFIGLLRDRFTTFS</sequence>
<gene>
    <name evidence="1" type="ORF">IQ266_02310</name>
</gene>
<organism evidence="1 2">
    <name type="scientific">Romeriopsis navalis LEGE 11480</name>
    <dbReference type="NCBI Taxonomy" id="2777977"/>
    <lineage>
        <taxon>Bacteria</taxon>
        <taxon>Bacillati</taxon>
        <taxon>Cyanobacteriota</taxon>
        <taxon>Cyanophyceae</taxon>
        <taxon>Leptolyngbyales</taxon>
        <taxon>Leptolyngbyaceae</taxon>
        <taxon>Romeriopsis</taxon>
        <taxon>Romeriopsis navalis</taxon>
    </lineage>
</organism>
<dbReference type="RefSeq" id="WP_264323414.1">
    <property type="nucleotide sequence ID" value="NZ_JADEXQ010000005.1"/>
</dbReference>
<dbReference type="AlphaFoldDB" id="A0A928VM89"/>
<proteinExistence type="predicted"/>
<keyword evidence="2" id="KW-1185">Reference proteome</keyword>